<keyword evidence="2" id="KW-1003">Cell membrane</keyword>
<keyword evidence="5 6" id="KW-0472">Membrane</keyword>
<feature type="transmembrane region" description="Helical" evidence="6">
    <location>
        <begin position="6"/>
        <end position="27"/>
    </location>
</feature>
<evidence type="ECO:0000256" key="4">
    <source>
        <dbReference type="ARBA" id="ARBA00022989"/>
    </source>
</evidence>
<proteinExistence type="predicted"/>
<dbReference type="EMBL" id="SOAW01000001">
    <property type="protein sequence ID" value="TDT33868.1"/>
    <property type="molecule type" value="Genomic_DNA"/>
</dbReference>
<accession>A0A4V3ENI0</accession>
<sequence>MTPRRLFRTVAIAEAITWALLIAGMIVRSLGITPLGVRIGGGLHGFVFIAFVAVLIFVAGNQRWKPLTILLGLVSSIIPFATVVFDLVAERRGRLDGGWDTDSPGIVGRFRASAVAHPIRAALRALAAVTVIFAVMLIIGPPGSQ</sequence>
<dbReference type="GO" id="GO:0005886">
    <property type="term" value="C:plasma membrane"/>
    <property type="evidence" value="ECO:0007669"/>
    <property type="project" value="UniProtKB-SubCell"/>
</dbReference>
<dbReference type="AlphaFoldDB" id="A0A4V3ENI0"/>
<evidence type="ECO:0000313" key="9">
    <source>
        <dbReference type="Proteomes" id="UP000295371"/>
    </source>
</evidence>
<protein>
    <submittedName>
        <fullName evidence="8">Integral membrane protein</fullName>
    </submittedName>
</protein>
<evidence type="ECO:0000256" key="3">
    <source>
        <dbReference type="ARBA" id="ARBA00022692"/>
    </source>
</evidence>
<evidence type="ECO:0000256" key="2">
    <source>
        <dbReference type="ARBA" id="ARBA00022475"/>
    </source>
</evidence>
<dbReference type="Pfam" id="PF12823">
    <property type="entry name" value="DUF3817"/>
    <property type="match status" value="1"/>
</dbReference>
<dbReference type="OrthoDB" id="3396203at2"/>
<reference evidence="8 9" key="1">
    <citation type="submission" date="2019-03" db="EMBL/GenBank/DDBJ databases">
        <title>Genomic Encyclopedia of Archaeal and Bacterial Type Strains, Phase II (KMG-II): from individual species to whole genera.</title>
        <authorList>
            <person name="Goeker M."/>
        </authorList>
    </citation>
    <scope>NUCLEOTIDE SEQUENCE [LARGE SCALE GENOMIC DNA]</scope>
    <source>
        <strain evidence="8 9">DSM 24323</strain>
    </source>
</reference>
<evidence type="ECO:0000259" key="7">
    <source>
        <dbReference type="Pfam" id="PF12823"/>
    </source>
</evidence>
<feature type="transmembrane region" description="Helical" evidence="6">
    <location>
        <begin position="121"/>
        <end position="140"/>
    </location>
</feature>
<keyword evidence="4 6" id="KW-1133">Transmembrane helix</keyword>
<comment type="subcellular location">
    <subcellularLocation>
        <location evidence="1">Cell membrane</location>
        <topology evidence="1">Multi-pass membrane protein</topology>
    </subcellularLocation>
</comment>
<evidence type="ECO:0000256" key="6">
    <source>
        <dbReference type="SAM" id="Phobius"/>
    </source>
</evidence>
<feature type="transmembrane region" description="Helical" evidence="6">
    <location>
        <begin position="39"/>
        <end position="60"/>
    </location>
</feature>
<keyword evidence="3 6" id="KW-0812">Transmembrane</keyword>
<comment type="caution">
    <text evidence="8">The sequence shown here is derived from an EMBL/GenBank/DDBJ whole genome shotgun (WGS) entry which is preliminary data.</text>
</comment>
<dbReference type="RefSeq" id="WP_133754311.1">
    <property type="nucleotide sequence ID" value="NZ_SOAW01000001.1"/>
</dbReference>
<organism evidence="8 9">
    <name type="scientific">Naumannella halotolerans</name>
    <dbReference type="NCBI Taxonomy" id="993414"/>
    <lineage>
        <taxon>Bacteria</taxon>
        <taxon>Bacillati</taxon>
        <taxon>Actinomycetota</taxon>
        <taxon>Actinomycetes</taxon>
        <taxon>Propionibacteriales</taxon>
        <taxon>Propionibacteriaceae</taxon>
        <taxon>Naumannella</taxon>
    </lineage>
</organism>
<dbReference type="Proteomes" id="UP000295371">
    <property type="component" value="Unassembled WGS sequence"/>
</dbReference>
<dbReference type="InterPro" id="IPR023845">
    <property type="entry name" value="DUF3817_TM"/>
</dbReference>
<dbReference type="PANTHER" id="PTHR40077:SF1">
    <property type="entry name" value="MEMBRANE PROTEIN"/>
    <property type="match status" value="1"/>
</dbReference>
<feature type="transmembrane region" description="Helical" evidence="6">
    <location>
        <begin position="66"/>
        <end position="89"/>
    </location>
</feature>
<evidence type="ECO:0000256" key="1">
    <source>
        <dbReference type="ARBA" id="ARBA00004651"/>
    </source>
</evidence>
<name>A0A4V3ENI0_9ACTN</name>
<evidence type="ECO:0000256" key="5">
    <source>
        <dbReference type="ARBA" id="ARBA00023136"/>
    </source>
</evidence>
<gene>
    <name evidence="8" type="ORF">CLV29_1503</name>
</gene>
<keyword evidence="9" id="KW-1185">Reference proteome</keyword>
<evidence type="ECO:0000313" key="8">
    <source>
        <dbReference type="EMBL" id="TDT33868.1"/>
    </source>
</evidence>
<dbReference type="NCBIfam" id="TIGR03954">
    <property type="entry name" value="integ_memb_HG"/>
    <property type="match status" value="1"/>
</dbReference>
<feature type="domain" description="DUF3817" evidence="7">
    <location>
        <begin position="5"/>
        <end position="89"/>
    </location>
</feature>
<dbReference type="PANTHER" id="PTHR40077">
    <property type="entry name" value="MEMBRANE PROTEIN-RELATED"/>
    <property type="match status" value="1"/>
</dbReference>